<evidence type="ECO:0000256" key="4">
    <source>
        <dbReference type="SAM" id="SignalP"/>
    </source>
</evidence>
<dbReference type="Gene3D" id="3.30.30.10">
    <property type="entry name" value="Knottin, scorpion toxin-like"/>
    <property type="match status" value="1"/>
</dbReference>
<dbReference type="EMBL" id="GBXR01000028">
    <property type="protein sequence ID" value="JAG85198.1"/>
    <property type="molecule type" value="mRNA"/>
</dbReference>
<dbReference type="GO" id="GO:0005576">
    <property type="term" value="C:extracellular region"/>
    <property type="evidence" value="ECO:0007669"/>
    <property type="project" value="UniProtKB-SubCell"/>
</dbReference>
<dbReference type="PROSITE" id="PS51863">
    <property type="entry name" value="LCN_CSAB"/>
    <property type="match status" value="1"/>
</dbReference>
<sequence length="89" mass="9685">MKSALAVVSVILLLEMEKGEAKDGYAVGGDRCRVRCSPLGKNKDCETACRKKAGSYYGYCYLWFCYCENVSKSAVVWGNPTLGPCLSDG</sequence>
<dbReference type="InterPro" id="IPR003614">
    <property type="entry name" value="Knottins"/>
</dbReference>
<reference evidence="6" key="1">
    <citation type="journal article" date="2015" name="Toxicon">
        <title>The transcriptome recipe for the venom cocktail of Tityus bahiensis scorpion.</title>
        <authorList>
            <person name="de Oliveira U.C."/>
            <person name="Candido D.M."/>
            <person name="Coronado Dorce V.A."/>
            <person name="Junqueira-de-Azevedo Ide L."/>
        </authorList>
    </citation>
    <scope>NUCLEOTIDE SEQUENCE</scope>
</reference>
<dbReference type="SUPFAM" id="SSF57095">
    <property type="entry name" value="Scorpion toxin-like"/>
    <property type="match status" value="1"/>
</dbReference>
<dbReference type="GO" id="GO:0019871">
    <property type="term" value="F:sodium channel inhibitor activity"/>
    <property type="evidence" value="ECO:0007669"/>
    <property type="project" value="InterPro"/>
</dbReference>
<dbReference type="InterPro" id="IPR044062">
    <property type="entry name" value="LCN-type_CS_alpha_beta_dom"/>
</dbReference>
<evidence type="ECO:0000259" key="5">
    <source>
        <dbReference type="PROSITE" id="PS51863"/>
    </source>
</evidence>
<dbReference type="CDD" id="cd23106">
    <property type="entry name" value="neurotoxins_LC_scorpion"/>
    <property type="match status" value="1"/>
</dbReference>
<dbReference type="InterPro" id="IPR002061">
    <property type="entry name" value="Scorpion_toxinL/defensin"/>
</dbReference>
<protein>
    <submittedName>
        <fullName evidence="6">TSA: Tityus bahiensis Tbah02708 mRNA sequence</fullName>
    </submittedName>
</protein>
<dbReference type="InterPro" id="IPR036574">
    <property type="entry name" value="Scorpion_toxin-like_sf"/>
</dbReference>
<evidence type="ECO:0000256" key="1">
    <source>
        <dbReference type="ARBA" id="ARBA00004613"/>
    </source>
</evidence>
<organism evidence="6">
    <name type="scientific">Tityus bahiensis</name>
    <name type="common">Brazilian scorpion</name>
    <dbReference type="NCBI Taxonomy" id="50343"/>
    <lineage>
        <taxon>Eukaryota</taxon>
        <taxon>Metazoa</taxon>
        <taxon>Ecdysozoa</taxon>
        <taxon>Arthropoda</taxon>
        <taxon>Chelicerata</taxon>
        <taxon>Arachnida</taxon>
        <taxon>Scorpiones</taxon>
        <taxon>Buthida</taxon>
        <taxon>Buthoidea</taxon>
        <taxon>Buthidae</taxon>
        <taxon>Tityus</taxon>
    </lineage>
</organism>
<accession>A0A0C9S399</accession>
<evidence type="ECO:0000256" key="3">
    <source>
        <dbReference type="ARBA" id="ARBA00023157"/>
    </source>
</evidence>
<name>A0A0C9S399_TITBA</name>
<dbReference type="GO" id="GO:0006952">
    <property type="term" value="P:defense response"/>
    <property type="evidence" value="ECO:0007669"/>
    <property type="project" value="InterPro"/>
</dbReference>
<keyword evidence="2" id="KW-0964">Secreted</keyword>
<keyword evidence="3" id="KW-1015">Disulfide bond</keyword>
<evidence type="ECO:0000256" key="2">
    <source>
        <dbReference type="ARBA" id="ARBA00022525"/>
    </source>
</evidence>
<feature type="chain" id="PRO_5002212724" evidence="4">
    <location>
        <begin position="22"/>
        <end position="89"/>
    </location>
</feature>
<evidence type="ECO:0000313" key="6">
    <source>
        <dbReference type="EMBL" id="JAG85198.1"/>
    </source>
</evidence>
<feature type="signal peptide" evidence="4">
    <location>
        <begin position="1"/>
        <end position="21"/>
    </location>
</feature>
<dbReference type="AlphaFoldDB" id="A0A0C9S399"/>
<keyword evidence="4" id="KW-0732">Signal</keyword>
<reference evidence="6" key="2">
    <citation type="submission" date="2015-01" db="EMBL/GenBank/DDBJ databases">
        <authorList>
            <person name="Oliveira U.C."/>
            <person name="Junqueira-Azevedo I.L.M."/>
        </authorList>
    </citation>
    <scope>NUCLEOTIDE SEQUENCE</scope>
</reference>
<dbReference type="Pfam" id="PF00537">
    <property type="entry name" value="Toxin_3"/>
    <property type="match status" value="1"/>
</dbReference>
<feature type="domain" description="LCN-type CS-alpha/beta" evidence="5">
    <location>
        <begin position="22"/>
        <end position="86"/>
    </location>
</feature>
<comment type="subcellular location">
    <subcellularLocation>
        <location evidence="1">Secreted</location>
    </subcellularLocation>
</comment>
<proteinExistence type="evidence at transcript level"/>
<dbReference type="SMART" id="SM00505">
    <property type="entry name" value="Knot1"/>
    <property type="match status" value="1"/>
</dbReference>